<dbReference type="EMBL" id="JAYMYR010000008">
    <property type="protein sequence ID" value="KAK7346667.1"/>
    <property type="molecule type" value="Genomic_DNA"/>
</dbReference>
<dbReference type="Proteomes" id="UP001374584">
    <property type="component" value="Unassembled WGS sequence"/>
</dbReference>
<reference evidence="1 2" key="1">
    <citation type="submission" date="2024-01" db="EMBL/GenBank/DDBJ databases">
        <title>The genomes of 5 underutilized Papilionoideae crops provide insights into root nodulation and disease resistanc.</title>
        <authorList>
            <person name="Jiang F."/>
        </authorList>
    </citation>
    <scope>NUCLEOTIDE SEQUENCE [LARGE SCALE GENOMIC DNA]</scope>
    <source>
        <strain evidence="1">JINMINGXINNONG_FW02</strain>
        <tissue evidence="1">Leaves</tissue>
    </source>
</reference>
<evidence type="ECO:0000313" key="1">
    <source>
        <dbReference type="EMBL" id="KAK7346667.1"/>
    </source>
</evidence>
<accession>A0AAN9QSU4</accession>
<keyword evidence="2" id="KW-1185">Reference proteome</keyword>
<comment type="caution">
    <text evidence="1">The sequence shown here is derived from an EMBL/GenBank/DDBJ whole genome shotgun (WGS) entry which is preliminary data.</text>
</comment>
<proteinExistence type="predicted"/>
<protein>
    <submittedName>
        <fullName evidence="1">Uncharacterized protein</fullName>
    </submittedName>
</protein>
<name>A0AAN9QSU4_PHACN</name>
<sequence>MAPKMPRGWAPLVYPSSVGTVLLSPKHAKEHKGRGKIKAWVALGGRERREVTLALSQQGTTNARKFGKICLWRFDRRR</sequence>
<organism evidence="1 2">
    <name type="scientific">Phaseolus coccineus</name>
    <name type="common">Scarlet runner bean</name>
    <name type="synonym">Phaseolus multiflorus</name>
    <dbReference type="NCBI Taxonomy" id="3886"/>
    <lineage>
        <taxon>Eukaryota</taxon>
        <taxon>Viridiplantae</taxon>
        <taxon>Streptophyta</taxon>
        <taxon>Embryophyta</taxon>
        <taxon>Tracheophyta</taxon>
        <taxon>Spermatophyta</taxon>
        <taxon>Magnoliopsida</taxon>
        <taxon>eudicotyledons</taxon>
        <taxon>Gunneridae</taxon>
        <taxon>Pentapetalae</taxon>
        <taxon>rosids</taxon>
        <taxon>fabids</taxon>
        <taxon>Fabales</taxon>
        <taxon>Fabaceae</taxon>
        <taxon>Papilionoideae</taxon>
        <taxon>50 kb inversion clade</taxon>
        <taxon>NPAAA clade</taxon>
        <taxon>indigoferoid/millettioid clade</taxon>
        <taxon>Phaseoleae</taxon>
        <taxon>Phaseolus</taxon>
    </lineage>
</organism>
<evidence type="ECO:0000313" key="2">
    <source>
        <dbReference type="Proteomes" id="UP001374584"/>
    </source>
</evidence>
<dbReference type="AlphaFoldDB" id="A0AAN9QSU4"/>
<gene>
    <name evidence="1" type="ORF">VNO80_21190</name>
</gene>